<gene>
    <name evidence="2" type="ORF">GXP67_20070</name>
</gene>
<dbReference type="Proteomes" id="UP000480178">
    <property type="component" value="Chromosome"/>
</dbReference>
<dbReference type="RefSeq" id="WP_162444786.1">
    <property type="nucleotide sequence ID" value="NZ_CP048222.1"/>
</dbReference>
<dbReference type="EMBL" id="CP048222">
    <property type="protein sequence ID" value="QHT68781.1"/>
    <property type="molecule type" value="Genomic_DNA"/>
</dbReference>
<evidence type="ECO:0000313" key="3">
    <source>
        <dbReference type="Proteomes" id="UP000480178"/>
    </source>
</evidence>
<proteinExistence type="predicted"/>
<dbReference type="Pfam" id="PF07883">
    <property type="entry name" value="Cupin_2"/>
    <property type="match status" value="1"/>
</dbReference>
<dbReference type="InterPro" id="IPR013096">
    <property type="entry name" value="Cupin_2"/>
</dbReference>
<dbReference type="InterPro" id="IPR053146">
    <property type="entry name" value="QDO-like"/>
</dbReference>
<dbReference type="InterPro" id="IPR014710">
    <property type="entry name" value="RmlC-like_jellyroll"/>
</dbReference>
<name>A0A6C0GL22_9BACT</name>
<dbReference type="Gene3D" id="2.60.120.10">
    <property type="entry name" value="Jelly Rolls"/>
    <property type="match status" value="1"/>
</dbReference>
<dbReference type="AlphaFoldDB" id="A0A6C0GL22"/>
<accession>A0A6C0GL22</accession>
<keyword evidence="3" id="KW-1185">Reference proteome</keyword>
<dbReference type="SUPFAM" id="SSF51182">
    <property type="entry name" value="RmlC-like cupins"/>
    <property type="match status" value="1"/>
</dbReference>
<dbReference type="KEGG" id="rhoz:GXP67_20070"/>
<protein>
    <submittedName>
        <fullName evidence="2">Cupin domain-containing protein</fullName>
    </submittedName>
</protein>
<feature type="domain" description="Cupin type-2" evidence="1">
    <location>
        <begin position="36"/>
        <end position="101"/>
    </location>
</feature>
<evidence type="ECO:0000313" key="2">
    <source>
        <dbReference type="EMBL" id="QHT68781.1"/>
    </source>
</evidence>
<evidence type="ECO:0000259" key="1">
    <source>
        <dbReference type="Pfam" id="PF07883"/>
    </source>
</evidence>
<reference evidence="2 3" key="1">
    <citation type="submission" date="2020-01" db="EMBL/GenBank/DDBJ databases">
        <authorList>
            <person name="Kim M.K."/>
        </authorList>
    </citation>
    <scope>NUCLEOTIDE SEQUENCE [LARGE SCALE GENOMIC DNA]</scope>
    <source>
        <strain evidence="2 3">172606-1</strain>
    </source>
</reference>
<dbReference type="PANTHER" id="PTHR36440:SF1">
    <property type="entry name" value="PUTATIVE (AFU_ORTHOLOGUE AFUA_8G07350)-RELATED"/>
    <property type="match status" value="1"/>
</dbReference>
<sequence>MTTTTLQRRFYNPVQKDYVTFLETSRESGGKRSHGLLEVSPGGKVSPHYHNTFSETFEVRSGTLSLQLGNRKLVLQAGEKATVPPDTLHAWSNKSDEMLVCDVVLEPGNEGFEKALQAAYGMARDGLLLSNGLPKSIWHMALLVKMGESKLAGNMRSLNGLFHVLAIIARWLGKHKDFEKYYKIY</sequence>
<dbReference type="PANTHER" id="PTHR36440">
    <property type="entry name" value="PUTATIVE (AFU_ORTHOLOGUE AFUA_8G07350)-RELATED"/>
    <property type="match status" value="1"/>
</dbReference>
<dbReference type="InterPro" id="IPR011051">
    <property type="entry name" value="RmlC_Cupin_sf"/>
</dbReference>
<organism evidence="2 3">
    <name type="scientific">Rhodocytophaga rosea</name>
    <dbReference type="NCBI Taxonomy" id="2704465"/>
    <lineage>
        <taxon>Bacteria</taxon>
        <taxon>Pseudomonadati</taxon>
        <taxon>Bacteroidota</taxon>
        <taxon>Cytophagia</taxon>
        <taxon>Cytophagales</taxon>
        <taxon>Rhodocytophagaceae</taxon>
        <taxon>Rhodocytophaga</taxon>
    </lineage>
</organism>